<reference evidence="2" key="1">
    <citation type="journal article" date="2019" name="Int. J. Syst. Evol. Microbiol.">
        <title>The Global Catalogue of Microorganisms (GCM) 10K type strain sequencing project: providing services to taxonomists for standard genome sequencing and annotation.</title>
        <authorList>
            <consortium name="The Broad Institute Genomics Platform"/>
            <consortium name="The Broad Institute Genome Sequencing Center for Infectious Disease"/>
            <person name="Wu L."/>
            <person name="Ma J."/>
        </authorList>
    </citation>
    <scope>NUCLEOTIDE SEQUENCE [LARGE SCALE GENOMIC DNA]</scope>
    <source>
        <strain evidence="2">CCTCC AB 2013263</strain>
    </source>
</reference>
<dbReference type="RefSeq" id="WP_380077299.1">
    <property type="nucleotide sequence ID" value="NZ_JBHRZF010000111.1"/>
</dbReference>
<dbReference type="EMBL" id="JBHRZF010000111">
    <property type="protein sequence ID" value="MFC3860915.1"/>
    <property type="molecule type" value="Genomic_DNA"/>
</dbReference>
<sequence length="86" mass="9410">MTPYHITTPDAAEILGRPDLARLLKPFMRGPKSVSAVAKIQGVSVESLHHRVQRLHRAGLAQSAKARGPRRYGLILGLTPLPRPVD</sequence>
<evidence type="ECO:0000313" key="2">
    <source>
        <dbReference type="Proteomes" id="UP001595748"/>
    </source>
</evidence>
<organism evidence="1 2">
    <name type="scientific">Deinococcus antarcticus</name>
    <dbReference type="NCBI Taxonomy" id="1298767"/>
    <lineage>
        <taxon>Bacteria</taxon>
        <taxon>Thermotogati</taxon>
        <taxon>Deinococcota</taxon>
        <taxon>Deinococci</taxon>
        <taxon>Deinococcales</taxon>
        <taxon>Deinococcaceae</taxon>
        <taxon>Deinococcus</taxon>
    </lineage>
</organism>
<dbReference type="InterPro" id="IPR036390">
    <property type="entry name" value="WH_DNA-bd_sf"/>
</dbReference>
<dbReference type="CDD" id="cd00090">
    <property type="entry name" value="HTH_ARSR"/>
    <property type="match status" value="1"/>
</dbReference>
<dbReference type="InterPro" id="IPR036388">
    <property type="entry name" value="WH-like_DNA-bd_sf"/>
</dbReference>
<name>A0ABV8A6R7_9DEIO</name>
<dbReference type="Gene3D" id="1.10.10.10">
    <property type="entry name" value="Winged helix-like DNA-binding domain superfamily/Winged helix DNA-binding domain"/>
    <property type="match status" value="1"/>
</dbReference>
<dbReference type="InterPro" id="IPR011991">
    <property type="entry name" value="ArsR-like_HTH"/>
</dbReference>
<comment type="caution">
    <text evidence="1">The sequence shown here is derived from an EMBL/GenBank/DDBJ whole genome shotgun (WGS) entry which is preliminary data.</text>
</comment>
<accession>A0ABV8A6R7</accession>
<proteinExistence type="predicted"/>
<evidence type="ECO:0000313" key="1">
    <source>
        <dbReference type="EMBL" id="MFC3860915.1"/>
    </source>
</evidence>
<protein>
    <submittedName>
        <fullName evidence="1">Winged helix-turn-helix domain-containing protein</fullName>
    </submittedName>
</protein>
<dbReference type="Proteomes" id="UP001595748">
    <property type="component" value="Unassembled WGS sequence"/>
</dbReference>
<keyword evidence="2" id="KW-1185">Reference proteome</keyword>
<gene>
    <name evidence="1" type="ORF">ACFOPQ_09085</name>
</gene>
<dbReference type="SUPFAM" id="SSF46785">
    <property type="entry name" value="Winged helix' DNA-binding domain"/>
    <property type="match status" value="1"/>
</dbReference>